<dbReference type="Gene3D" id="2.60.40.1180">
    <property type="entry name" value="Golgi alpha-mannosidase II"/>
    <property type="match status" value="1"/>
</dbReference>
<evidence type="ECO:0000313" key="3">
    <source>
        <dbReference type="EMBL" id="MBO0939793.1"/>
    </source>
</evidence>
<evidence type="ECO:0000256" key="1">
    <source>
        <dbReference type="SAM" id="SignalP"/>
    </source>
</evidence>
<accession>A0A939GKZ4</accession>
<dbReference type="EMBL" id="JAFMYV010000017">
    <property type="protein sequence ID" value="MBO0939793.1"/>
    <property type="molecule type" value="Genomic_DNA"/>
</dbReference>
<dbReference type="SUPFAM" id="SSF51011">
    <property type="entry name" value="Glycosyl hydrolase domain"/>
    <property type="match status" value="1"/>
</dbReference>
<dbReference type="Proteomes" id="UP000664034">
    <property type="component" value="Unassembled WGS sequence"/>
</dbReference>
<dbReference type="InterPro" id="IPR017853">
    <property type="entry name" value="GH"/>
</dbReference>
<name>A0A939GKZ4_9BACT</name>
<dbReference type="GO" id="GO:0005975">
    <property type="term" value="P:carbohydrate metabolic process"/>
    <property type="evidence" value="ECO:0007669"/>
    <property type="project" value="InterPro"/>
</dbReference>
<dbReference type="InterPro" id="IPR006047">
    <property type="entry name" value="GH13_cat_dom"/>
</dbReference>
<protein>
    <submittedName>
        <fullName evidence="3">DUF3459 domain-containing protein</fullName>
    </submittedName>
</protein>
<gene>
    <name evidence="3" type="ORF">J2I47_24825</name>
</gene>
<dbReference type="Pfam" id="PF00128">
    <property type="entry name" value="Alpha-amylase"/>
    <property type="match status" value="1"/>
</dbReference>
<sequence>MLPLLRCSVYLLSLLSLLSFGPATPLFEDIYRQETDTQLVLGNQRLRLTIDRQTGRWLSLLADGGTFRGELLTTSPTSVTTNTGSPTVDFSAANAYMAATFGTTYLRHAYAVDHDRRGATLRVTVGTGPFDKATGRYAYELTTTYRLMPGAAQLERQAQVLRNTADAASAQQRQHFDGFRFEVPGVRMGETHECRFTVPGPFWSNTLVRPGTPYDSLARTKKSFHTAPDLGFGLLMLTNLANRHTLASYVETAGEVAYTSTLEGNGKTVTMRHDDKRAYYLLPGQAIESDVHHLDLADSPATAMEHYRQLLNQTMPLDPKTPAWVREQVILEVYPKYYKGGLAELSARLPFYKSVGFTMLYLMPHWDGGYSPLDLYKVNPAFGKPEELKALVKTAHGLGMKVIFDMVIHGFNVESNVPKERPDLFVRKEDGRLGMHPTWGSITPDWANPAYQQYMIDLVLHDQREYGNDGYRVDAAAFKGAGWNPNIPYPAYRDGSAAPDLLKKMLAAMRQKNPDAVMLSEVFGPVFLNVCNFGHDNQTEAIALLQRRMAVGTYTAEDYKQHLLGVYSLLPTGANRVFFARNHDTSWFDKFDGYDGRFMAIEAVHALFGIPEVFAGDPDHPFTPDDDQGKTYSLYKSLFAFRKQAPELISGAVQLGDVSSSNPQVFSGMRSLSGKSSLILANFSDQPQTTTITLPGNTVARSLTDVYTGFAVMTKPTAKTLTITLKPFQVLGGRI</sequence>
<reference evidence="3" key="1">
    <citation type="submission" date="2021-03" db="EMBL/GenBank/DDBJ databases">
        <title>Fibrella sp. HMF5335 genome sequencing and assembly.</title>
        <authorList>
            <person name="Kang H."/>
            <person name="Kim H."/>
            <person name="Bae S."/>
            <person name="Joh K."/>
        </authorList>
    </citation>
    <scope>NUCLEOTIDE SEQUENCE</scope>
    <source>
        <strain evidence="3">HMF5335</strain>
    </source>
</reference>
<dbReference type="SUPFAM" id="SSF51445">
    <property type="entry name" value="(Trans)glycosidases"/>
    <property type="match status" value="1"/>
</dbReference>
<evidence type="ECO:0000259" key="2">
    <source>
        <dbReference type="SMART" id="SM00642"/>
    </source>
</evidence>
<organism evidence="3 4">
    <name type="scientific">Fibrella rubiginis</name>
    <dbReference type="NCBI Taxonomy" id="2817060"/>
    <lineage>
        <taxon>Bacteria</taxon>
        <taxon>Pseudomonadati</taxon>
        <taxon>Bacteroidota</taxon>
        <taxon>Cytophagia</taxon>
        <taxon>Cytophagales</taxon>
        <taxon>Spirosomataceae</taxon>
        <taxon>Fibrella</taxon>
    </lineage>
</organism>
<evidence type="ECO:0000313" key="4">
    <source>
        <dbReference type="Proteomes" id="UP000664034"/>
    </source>
</evidence>
<keyword evidence="4" id="KW-1185">Reference proteome</keyword>
<dbReference type="AlphaFoldDB" id="A0A939GKZ4"/>
<keyword evidence="1" id="KW-0732">Signal</keyword>
<dbReference type="RefSeq" id="WP_207367321.1">
    <property type="nucleotide sequence ID" value="NZ_JAFMYV010000017.1"/>
</dbReference>
<feature type="domain" description="Glycosyl hydrolase family 13 catalytic" evidence="2">
    <location>
        <begin position="332"/>
        <end position="642"/>
    </location>
</feature>
<dbReference type="GO" id="GO:0016798">
    <property type="term" value="F:hydrolase activity, acting on glycosyl bonds"/>
    <property type="evidence" value="ECO:0007669"/>
    <property type="project" value="UniProtKB-KW"/>
</dbReference>
<dbReference type="SMART" id="SM00642">
    <property type="entry name" value="Aamy"/>
    <property type="match status" value="1"/>
</dbReference>
<comment type="caution">
    <text evidence="3">The sequence shown here is derived from an EMBL/GenBank/DDBJ whole genome shotgun (WGS) entry which is preliminary data.</text>
</comment>
<feature type="chain" id="PRO_5037873342" evidence="1">
    <location>
        <begin position="26"/>
        <end position="735"/>
    </location>
</feature>
<dbReference type="InterPro" id="IPR013780">
    <property type="entry name" value="Glyco_hydro_b"/>
</dbReference>
<dbReference type="Gene3D" id="3.20.20.80">
    <property type="entry name" value="Glycosidases"/>
    <property type="match status" value="1"/>
</dbReference>
<proteinExistence type="predicted"/>
<dbReference type="PANTHER" id="PTHR10357">
    <property type="entry name" value="ALPHA-AMYLASE FAMILY MEMBER"/>
    <property type="match status" value="1"/>
</dbReference>
<feature type="signal peptide" evidence="1">
    <location>
        <begin position="1"/>
        <end position="25"/>
    </location>
</feature>